<evidence type="ECO:0000313" key="1">
    <source>
        <dbReference type="EnsemblMetazoa" id="GPAI006331-PA"/>
    </source>
</evidence>
<evidence type="ECO:0000313" key="2">
    <source>
        <dbReference type="Proteomes" id="UP000092445"/>
    </source>
</evidence>
<dbReference type="EnsemblMetazoa" id="GPAI006331-RA">
    <property type="protein sequence ID" value="GPAI006331-PA"/>
    <property type="gene ID" value="GPAI006331"/>
</dbReference>
<sequence>MADDFRDRYDILDTVTPRHAMLAGRYKKSFAYIVLRDRMPVALTQIIDNLLKDKDEIARRFGENQTRRCGTNSLMHYPKNSTAFFGLVGYIRNAISTERCLRFLRPEHP</sequence>
<proteinExistence type="predicted"/>
<dbReference type="Proteomes" id="UP000092445">
    <property type="component" value="Unassembled WGS sequence"/>
</dbReference>
<dbReference type="AlphaFoldDB" id="A0A1A9Z7P2"/>
<dbReference type="Gene3D" id="1.20.930.60">
    <property type="match status" value="1"/>
</dbReference>
<organism evidence="1 2">
    <name type="scientific">Glossina pallidipes</name>
    <name type="common">Tsetse fly</name>
    <dbReference type="NCBI Taxonomy" id="7398"/>
    <lineage>
        <taxon>Eukaryota</taxon>
        <taxon>Metazoa</taxon>
        <taxon>Ecdysozoa</taxon>
        <taxon>Arthropoda</taxon>
        <taxon>Hexapoda</taxon>
        <taxon>Insecta</taxon>
        <taxon>Pterygota</taxon>
        <taxon>Neoptera</taxon>
        <taxon>Endopterygota</taxon>
        <taxon>Diptera</taxon>
        <taxon>Brachycera</taxon>
        <taxon>Muscomorpha</taxon>
        <taxon>Hippoboscoidea</taxon>
        <taxon>Glossinidae</taxon>
        <taxon>Glossina</taxon>
    </lineage>
</organism>
<dbReference type="VEuPathDB" id="VectorBase:GPAI006331"/>
<protein>
    <submittedName>
        <fullName evidence="1">Uncharacterized protein</fullName>
    </submittedName>
</protein>
<keyword evidence="2" id="KW-1185">Reference proteome</keyword>
<reference evidence="2" key="1">
    <citation type="submission" date="2014-03" db="EMBL/GenBank/DDBJ databases">
        <authorList>
            <person name="Aksoy S."/>
            <person name="Warren W."/>
            <person name="Wilson R.K."/>
        </authorList>
    </citation>
    <scope>NUCLEOTIDE SEQUENCE [LARGE SCALE GENOMIC DNA]</scope>
    <source>
        <strain evidence="2">IAEA</strain>
    </source>
</reference>
<name>A0A1A9Z7P2_GLOPL</name>
<dbReference type="STRING" id="7398.A0A1A9Z7P2"/>
<accession>A0A1A9Z7P2</accession>
<reference evidence="1" key="2">
    <citation type="submission" date="2020-05" db="UniProtKB">
        <authorList>
            <consortium name="EnsemblMetazoa"/>
        </authorList>
    </citation>
    <scope>IDENTIFICATION</scope>
    <source>
        <strain evidence="1">IAEA</strain>
    </source>
</reference>